<dbReference type="PANTHER" id="PTHR32282:SF15">
    <property type="entry name" value="PENICILLIN-BINDING PROTEIN 1C"/>
    <property type="match status" value="1"/>
</dbReference>
<dbReference type="InterPro" id="IPR036950">
    <property type="entry name" value="PBP_transglycosylase"/>
</dbReference>
<feature type="signal peptide" evidence="12">
    <location>
        <begin position="1"/>
        <end position="23"/>
    </location>
</feature>
<dbReference type="Proteomes" id="UP000028824">
    <property type="component" value="Unassembled WGS sequence"/>
</dbReference>
<dbReference type="Gene3D" id="1.10.3810.10">
    <property type="entry name" value="Biosynthetic peptidoglycan transglycosylase-like"/>
    <property type="match status" value="1"/>
</dbReference>
<sequence length="682" mass="72114">MKPHRALFALALALALAAGGRDALDDWVTRTELPELNVPVGTEVVARDGSLLRVFPVADGRWRLDPRDVDPAYLAALIACEDSRFYSHNGVDFWAALRAVAQMLRAGHVVSGASTLTMQVARLIEEGPTGQISGKLRQVRVAMALERRLTKPEILDLYLRLAPFGGNVEGVRAATLSWFGKEPRRLTPAEIALLIALPQSPETRRPDRAPAVARAARDRILSRLAQAGVLDAGSAAAATREKIPAKRHDFTALAPYLSERLAAAYPPGARIPTSIDPALQRAAEALAQRAVAGMASQVSVAMIFADHRSGEVLAEVGGAEWTNGARAGFVDLTRAIRSPGSTLKPFVYALAFDDGRVNPETLIDDKPAAFGLWRPQNFDRQFRGTVSVREALILSLNLPAVSLTDAIGPARLIATLRRAGAKVQIPGARVPGLAVALGGLGISLADLVQAYAALARMGQPIALSAEAGAAHPLPGRLFGDVAAWQVADILRQLPPPPGAARDRIAYKTGTSYGNRDALAIGFDGRWVAGVWMGRADGTPVPGAFGGELAAPLLFEMFDRAGGPKEPLPPPPPATLIVPNDRLPPPLQRYRPREAVFSGIAQDDPVLAFPPDGARIELADGAGLTVKLQGGSPPFTWLANGVPLVIAARTREAVLDLPPAGAIRLTVLDAMGRSSSATVVIGP</sequence>
<dbReference type="Pfam" id="PF00905">
    <property type="entry name" value="Transpeptidase"/>
    <property type="match status" value="1"/>
</dbReference>
<dbReference type="RefSeq" id="WP_036639745.1">
    <property type="nucleotide sequence ID" value="NZ_JFZB01000044.1"/>
</dbReference>
<dbReference type="GO" id="GO:0006508">
    <property type="term" value="P:proteolysis"/>
    <property type="evidence" value="ECO:0007669"/>
    <property type="project" value="UniProtKB-KW"/>
</dbReference>
<dbReference type="STRING" id="1105367.CG50_09790"/>
<dbReference type="GO" id="GO:0004180">
    <property type="term" value="F:carboxypeptidase activity"/>
    <property type="evidence" value="ECO:0007669"/>
    <property type="project" value="UniProtKB-KW"/>
</dbReference>
<evidence type="ECO:0000259" key="15">
    <source>
        <dbReference type="Pfam" id="PF06832"/>
    </source>
</evidence>
<dbReference type="InterPro" id="IPR011815">
    <property type="entry name" value="PBP_1c"/>
</dbReference>
<dbReference type="GO" id="GO:0030288">
    <property type="term" value="C:outer membrane-bounded periplasmic space"/>
    <property type="evidence" value="ECO:0007669"/>
    <property type="project" value="TreeGrafter"/>
</dbReference>
<evidence type="ECO:0000256" key="1">
    <source>
        <dbReference type="ARBA" id="ARBA00004752"/>
    </source>
</evidence>
<dbReference type="InterPro" id="IPR009647">
    <property type="entry name" value="PBP_C"/>
</dbReference>
<dbReference type="AlphaFoldDB" id="A0A086XR68"/>
<keyword evidence="5" id="KW-0645">Protease</keyword>
<dbReference type="EMBL" id="JFZB01000044">
    <property type="protein sequence ID" value="KFI24518.1"/>
    <property type="molecule type" value="Genomic_DNA"/>
</dbReference>
<dbReference type="InterPro" id="IPR001264">
    <property type="entry name" value="Glyco_trans_51"/>
</dbReference>
<keyword evidence="12" id="KW-0732">Signal</keyword>
<dbReference type="eggNOG" id="COG4953">
    <property type="taxonomic scope" value="Bacteria"/>
</dbReference>
<dbReference type="InterPro" id="IPR012338">
    <property type="entry name" value="Beta-lactam/transpept-like"/>
</dbReference>
<evidence type="ECO:0000256" key="3">
    <source>
        <dbReference type="ARBA" id="ARBA00007739"/>
    </source>
</evidence>
<dbReference type="Pfam" id="PF06832">
    <property type="entry name" value="BiPBP_C"/>
    <property type="match status" value="1"/>
</dbReference>
<dbReference type="InterPro" id="IPR050396">
    <property type="entry name" value="Glycosyltr_51/Transpeptidase"/>
</dbReference>
<dbReference type="SUPFAM" id="SSF53955">
    <property type="entry name" value="Lysozyme-like"/>
    <property type="match status" value="1"/>
</dbReference>
<evidence type="ECO:0000256" key="12">
    <source>
        <dbReference type="SAM" id="SignalP"/>
    </source>
</evidence>
<keyword evidence="6" id="KW-0328">Glycosyltransferase</keyword>
<keyword evidence="9" id="KW-0511">Multifunctional enzyme</keyword>
<name>A0A086XR68_9RHOB</name>
<dbReference type="InterPro" id="IPR001460">
    <property type="entry name" value="PCN-bd_Tpept"/>
</dbReference>
<organism evidence="16 17">
    <name type="scientific">Paenirhodobacter enshiensis</name>
    <dbReference type="NCBI Taxonomy" id="1105367"/>
    <lineage>
        <taxon>Bacteria</taxon>
        <taxon>Pseudomonadati</taxon>
        <taxon>Pseudomonadota</taxon>
        <taxon>Alphaproteobacteria</taxon>
        <taxon>Rhodobacterales</taxon>
        <taxon>Rhodobacter group</taxon>
        <taxon>Paenirhodobacter</taxon>
    </lineage>
</organism>
<keyword evidence="4" id="KW-0121">Carboxypeptidase</keyword>
<dbReference type="GO" id="GO:0008658">
    <property type="term" value="F:penicillin binding"/>
    <property type="evidence" value="ECO:0007669"/>
    <property type="project" value="InterPro"/>
</dbReference>
<accession>A0A086XR68</accession>
<evidence type="ECO:0000256" key="5">
    <source>
        <dbReference type="ARBA" id="ARBA00022670"/>
    </source>
</evidence>
<evidence type="ECO:0000256" key="7">
    <source>
        <dbReference type="ARBA" id="ARBA00022679"/>
    </source>
</evidence>
<dbReference type="GO" id="GO:0009252">
    <property type="term" value="P:peptidoglycan biosynthetic process"/>
    <property type="evidence" value="ECO:0007669"/>
    <property type="project" value="UniProtKB-UniPathway"/>
</dbReference>
<feature type="domain" description="Glycosyl transferase family 51" evidence="14">
    <location>
        <begin position="64"/>
        <end position="224"/>
    </location>
</feature>
<keyword evidence="17" id="KW-1185">Reference proteome</keyword>
<comment type="catalytic activity">
    <reaction evidence="11">
        <text>[GlcNAc-(1-&gt;4)-Mur2Ac(oyl-L-Ala-gamma-D-Glu-L-Lys-D-Ala-D-Ala)](n)-di-trans,octa-cis-undecaprenyl diphosphate + beta-D-GlcNAc-(1-&gt;4)-Mur2Ac(oyl-L-Ala-gamma-D-Glu-L-Lys-D-Ala-D-Ala)-di-trans,octa-cis-undecaprenyl diphosphate = [GlcNAc-(1-&gt;4)-Mur2Ac(oyl-L-Ala-gamma-D-Glu-L-Lys-D-Ala-D-Ala)](n+1)-di-trans,octa-cis-undecaprenyl diphosphate + di-trans,octa-cis-undecaprenyl diphosphate + H(+)</text>
        <dbReference type="Rhea" id="RHEA:23708"/>
        <dbReference type="Rhea" id="RHEA-COMP:9602"/>
        <dbReference type="Rhea" id="RHEA-COMP:9603"/>
        <dbReference type="ChEBI" id="CHEBI:15378"/>
        <dbReference type="ChEBI" id="CHEBI:58405"/>
        <dbReference type="ChEBI" id="CHEBI:60033"/>
        <dbReference type="ChEBI" id="CHEBI:78435"/>
        <dbReference type="EC" id="2.4.99.28"/>
    </reaction>
</comment>
<evidence type="ECO:0000256" key="4">
    <source>
        <dbReference type="ARBA" id="ARBA00022645"/>
    </source>
</evidence>
<dbReference type="PANTHER" id="PTHR32282">
    <property type="entry name" value="BINDING PROTEIN TRANSPEPTIDASE, PUTATIVE-RELATED"/>
    <property type="match status" value="1"/>
</dbReference>
<comment type="similarity">
    <text evidence="2">In the C-terminal section; belongs to the transpeptidase family.</text>
</comment>
<comment type="pathway">
    <text evidence="1">Cell wall biogenesis; peptidoglycan biosynthesis.</text>
</comment>
<dbReference type="UniPathway" id="UPA00219"/>
<dbReference type="Gene3D" id="3.40.710.10">
    <property type="entry name" value="DD-peptidase/beta-lactamase superfamily"/>
    <property type="match status" value="1"/>
</dbReference>
<dbReference type="EC" id="2.4.99.28" evidence="10"/>
<evidence type="ECO:0000256" key="2">
    <source>
        <dbReference type="ARBA" id="ARBA00007090"/>
    </source>
</evidence>
<dbReference type="Pfam" id="PF00912">
    <property type="entry name" value="Transgly"/>
    <property type="match status" value="1"/>
</dbReference>
<evidence type="ECO:0000256" key="6">
    <source>
        <dbReference type="ARBA" id="ARBA00022676"/>
    </source>
</evidence>
<evidence type="ECO:0000256" key="10">
    <source>
        <dbReference type="ARBA" id="ARBA00044770"/>
    </source>
</evidence>
<protein>
    <recommendedName>
        <fullName evidence="10">peptidoglycan glycosyltransferase</fullName>
        <ecNumber evidence="10">2.4.99.28</ecNumber>
    </recommendedName>
</protein>
<evidence type="ECO:0000256" key="11">
    <source>
        <dbReference type="ARBA" id="ARBA00049902"/>
    </source>
</evidence>
<evidence type="ECO:0000259" key="13">
    <source>
        <dbReference type="Pfam" id="PF00905"/>
    </source>
</evidence>
<evidence type="ECO:0000313" key="17">
    <source>
        <dbReference type="Proteomes" id="UP000028824"/>
    </source>
</evidence>
<evidence type="ECO:0000259" key="14">
    <source>
        <dbReference type="Pfam" id="PF00912"/>
    </source>
</evidence>
<comment type="caution">
    <text evidence="16">The sequence shown here is derived from an EMBL/GenBank/DDBJ whole genome shotgun (WGS) entry which is preliminary data.</text>
</comment>
<evidence type="ECO:0000256" key="9">
    <source>
        <dbReference type="ARBA" id="ARBA00023268"/>
    </source>
</evidence>
<keyword evidence="8" id="KW-0378">Hydrolase</keyword>
<keyword evidence="7" id="KW-0808">Transferase</keyword>
<dbReference type="InterPro" id="IPR023346">
    <property type="entry name" value="Lysozyme-like_dom_sf"/>
</dbReference>
<feature type="domain" description="Penicillin-binding C-terminal" evidence="15">
    <location>
        <begin position="602"/>
        <end position="675"/>
    </location>
</feature>
<feature type="chain" id="PRO_5001816966" description="peptidoglycan glycosyltransferase" evidence="12">
    <location>
        <begin position="24"/>
        <end position="682"/>
    </location>
</feature>
<evidence type="ECO:0000313" key="16">
    <source>
        <dbReference type="EMBL" id="KFI24518.1"/>
    </source>
</evidence>
<evidence type="ECO:0000256" key="8">
    <source>
        <dbReference type="ARBA" id="ARBA00022801"/>
    </source>
</evidence>
<dbReference type="SUPFAM" id="SSF56601">
    <property type="entry name" value="beta-lactamase/transpeptidase-like"/>
    <property type="match status" value="1"/>
</dbReference>
<feature type="domain" description="Penicillin-binding protein transpeptidase" evidence="13">
    <location>
        <begin position="302"/>
        <end position="516"/>
    </location>
</feature>
<proteinExistence type="inferred from homology"/>
<dbReference type="NCBIfam" id="TIGR02073">
    <property type="entry name" value="PBP_1c"/>
    <property type="match status" value="1"/>
</dbReference>
<gene>
    <name evidence="16" type="ORF">CG50_09790</name>
</gene>
<reference evidence="16 17" key="1">
    <citation type="submission" date="2014-03" db="EMBL/GenBank/DDBJ databases">
        <title>Genome of Paenirhodobacter enshiensis DW2-9.</title>
        <authorList>
            <person name="Wang D."/>
            <person name="Wang G."/>
        </authorList>
    </citation>
    <scope>NUCLEOTIDE SEQUENCE [LARGE SCALE GENOMIC DNA]</scope>
    <source>
        <strain evidence="16 17">DW2-9</strain>
    </source>
</reference>
<comment type="similarity">
    <text evidence="3">In the N-terminal section; belongs to the glycosyltransferase 51 family.</text>
</comment>
<dbReference type="GO" id="GO:0008955">
    <property type="term" value="F:peptidoglycan glycosyltransferase activity"/>
    <property type="evidence" value="ECO:0007669"/>
    <property type="project" value="UniProtKB-EC"/>
</dbReference>
<dbReference type="OrthoDB" id="9766909at2"/>